<proteinExistence type="predicted"/>
<name>A0A654M380_9ARCH</name>
<sequence length="300" mass="32909">MKCELLMSSKKTYSFNMLQNHSNFDIHLNKYKFIFLILPILMVSTSLAFNIGPVNAQLNFDDFMKQTQDNIQSTIESSNNNNNNNCNNNISIQSQTNENGKTTSTTKNTCDDGTTTTTSTNNINSGSGKANLNGTITGSEYNQDTGVIINTMFGNWSLITKDNGSKDFNASFIEEPVYYNLATSIESGNDTSAVNNNTSVSTQLADNHNVIGNTTSYFLSNFVGNSVQQQNEDVTYSGKIDVIQEIKSNNATISDETNNFKGVGVSISVIDNSVLFVNFDSQTPLSKEFVNMPIIGIVKQ</sequence>
<accession>A0A654M380</accession>
<protein>
    <submittedName>
        <fullName evidence="2">Uncharacterized protein</fullName>
    </submittedName>
</protein>
<dbReference type="EMBL" id="CP012850">
    <property type="protein sequence ID" value="ALI37697.1"/>
    <property type="molecule type" value="Genomic_DNA"/>
</dbReference>
<evidence type="ECO:0000313" key="2">
    <source>
        <dbReference type="EMBL" id="ALI37697.1"/>
    </source>
</evidence>
<feature type="compositionally biased region" description="Low complexity" evidence="1">
    <location>
        <begin position="76"/>
        <end position="128"/>
    </location>
</feature>
<evidence type="ECO:0000256" key="1">
    <source>
        <dbReference type="SAM" id="MobiDB-lite"/>
    </source>
</evidence>
<gene>
    <name evidence="2" type="ORF">NMY3_03515</name>
</gene>
<feature type="region of interest" description="Disordered" evidence="1">
    <location>
        <begin position="76"/>
        <end position="130"/>
    </location>
</feature>
<reference evidence="3" key="1">
    <citation type="submission" date="2015-10" db="EMBL/GenBank/DDBJ databases">
        <title>Niche specialization of a soil ammonia-oxidizing archaeon, Candidatus Nitrosocosmicus oleophilus.</title>
        <authorList>
            <person name="Jung M.-Y."/>
            <person name="Rhee S.-K."/>
        </authorList>
    </citation>
    <scope>NUCLEOTIDE SEQUENCE [LARGE SCALE GENOMIC DNA]</scope>
    <source>
        <strain evidence="3">MY3</strain>
    </source>
</reference>
<dbReference type="KEGG" id="taa:NMY3_03515"/>
<evidence type="ECO:0000313" key="3">
    <source>
        <dbReference type="Proteomes" id="UP000058925"/>
    </source>
</evidence>
<keyword evidence="3" id="KW-1185">Reference proteome</keyword>
<dbReference type="Proteomes" id="UP000058925">
    <property type="component" value="Chromosome"/>
</dbReference>
<organism evidence="2 3">
    <name type="scientific">Candidatus Nitrosocosmicus oleophilus</name>
    <dbReference type="NCBI Taxonomy" id="1353260"/>
    <lineage>
        <taxon>Archaea</taxon>
        <taxon>Nitrososphaerota</taxon>
        <taxon>Nitrososphaeria</taxon>
        <taxon>Nitrososphaerales</taxon>
        <taxon>Nitrososphaeraceae</taxon>
        <taxon>Candidatus Nitrosocosmicus</taxon>
    </lineage>
</organism>
<dbReference type="AlphaFoldDB" id="A0A654M380"/>